<proteinExistence type="predicted"/>
<dbReference type="AlphaFoldDB" id="X6PCY8"/>
<reference evidence="1 2" key="1">
    <citation type="journal article" date="2013" name="Curr. Biol.">
        <title>The Genome of the Foraminiferan Reticulomyxa filosa.</title>
        <authorList>
            <person name="Glockner G."/>
            <person name="Hulsmann N."/>
            <person name="Schleicher M."/>
            <person name="Noegel A.A."/>
            <person name="Eichinger L."/>
            <person name="Gallinger C."/>
            <person name="Pawlowski J."/>
            <person name="Sierra R."/>
            <person name="Euteneuer U."/>
            <person name="Pillet L."/>
            <person name="Moustafa A."/>
            <person name="Platzer M."/>
            <person name="Groth M."/>
            <person name="Szafranski K."/>
            <person name="Schliwa M."/>
        </authorList>
    </citation>
    <scope>NUCLEOTIDE SEQUENCE [LARGE SCALE GENOMIC DNA]</scope>
</reference>
<dbReference type="EMBL" id="ASPP01001173">
    <property type="protein sequence ID" value="ETO35909.1"/>
    <property type="molecule type" value="Genomic_DNA"/>
</dbReference>
<comment type="caution">
    <text evidence="1">The sequence shown here is derived from an EMBL/GenBank/DDBJ whole genome shotgun (WGS) entry which is preliminary data.</text>
</comment>
<dbReference type="Proteomes" id="UP000023152">
    <property type="component" value="Unassembled WGS sequence"/>
</dbReference>
<feature type="non-terminal residue" evidence="1">
    <location>
        <position position="1"/>
    </location>
</feature>
<evidence type="ECO:0000313" key="1">
    <source>
        <dbReference type="EMBL" id="ETO35909.1"/>
    </source>
</evidence>
<keyword evidence="2" id="KW-1185">Reference proteome</keyword>
<evidence type="ECO:0000313" key="2">
    <source>
        <dbReference type="Proteomes" id="UP000023152"/>
    </source>
</evidence>
<organism evidence="1 2">
    <name type="scientific">Reticulomyxa filosa</name>
    <dbReference type="NCBI Taxonomy" id="46433"/>
    <lineage>
        <taxon>Eukaryota</taxon>
        <taxon>Sar</taxon>
        <taxon>Rhizaria</taxon>
        <taxon>Retaria</taxon>
        <taxon>Foraminifera</taxon>
        <taxon>Monothalamids</taxon>
        <taxon>Reticulomyxidae</taxon>
        <taxon>Reticulomyxa</taxon>
    </lineage>
</organism>
<gene>
    <name evidence="1" type="ORF">RFI_01153</name>
</gene>
<sequence>DLDAVTLQQYQIKTWNYLSVFCNNWNNFIPQSFFVCFDVLKLENKLRKQSTKRQYLQGLYLVKNKQWAFHTKIELLEFEDLDVNDLIYIKTNYFSIHINQNK</sequence>
<name>X6PCY8_RETFI</name>
<accession>X6PCY8</accession>
<protein>
    <submittedName>
        <fullName evidence="1">Uncharacterized protein</fullName>
    </submittedName>
</protein>